<proteinExistence type="predicted"/>
<dbReference type="PANTHER" id="PTHR36981:SF1">
    <property type="entry name" value="P2X PURINORECEPTOR 7 INTRACELLULAR DOMAIN-CONTAINING PROTEIN"/>
    <property type="match status" value="1"/>
</dbReference>
<accession>A0AA88PXP7</accession>
<gene>
    <name evidence="1" type="ORF">Q8A67_006303</name>
</gene>
<sequence>MEETGIDATYDGPQPYIMSHGREREARTIERGIGAEMMGRGGRCSCGHCEPMPSAVESMCCRKVDAYWSLVQQLVPPIDIPCLTLHPGFDACCLNLFSLQVAYLTFHQEHGPLRTSRAE</sequence>
<dbReference type="AlphaFoldDB" id="A0AA88PXP7"/>
<organism evidence="1 2">
    <name type="scientific">Cirrhinus molitorella</name>
    <name type="common">mud carp</name>
    <dbReference type="NCBI Taxonomy" id="172907"/>
    <lineage>
        <taxon>Eukaryota</taxon>
        <taxon>Metazoa</taxon>
        <taxon>Chordata</taxon>
        <taxon>Craniata</taxon>
        <taxon>Vertebrata</taxon>
        <taxon>Euteleostomi</taxon>
        <taxon>Actinopterygii</taxon>
        <taxon>Neopterygii</taxon>
        <taxon>Teleostei</taxon>
        <taxon>Ostariophysi</taxon>
        <taxon>Cypriniformes</taxon>
        <taxon>Cyprinidae</taxon>
        <taxon>Labeoninae</taxon>
        <taxon>Labeonini</taxon>
        <taxon>Cirrhinus</taxon>
    </lineage>
</organism>
<protein>
    <submittedName>
        <fullName evidence="1">Uncharacterized protein</fullName>
    </submittedName>
</protein>
<dbReference type="Proteomes" id="UP001187343">
    <property type="component" value="Unassembled WGS sequence"/>
</dbReference>
<comment type="caution">
    <text evidence="1">The sequence shown here is derived from an EMBL/GenBank/DDBJ whole genome shotgun (WGS) entry which is preliminary data.</text>
</comment>
<dbReference type="EMBL" id="JAUYZG010000005">
    <property type="protein sequence ID" value="KAK2907318.1"/>
    <property type="molecule type" value="Genomic_DNA"/>
</dbReference>
<name>A0AA88PXP7_9TELE</name>
<evidence type="ECO:0000313" key="2">
    <source>
        <dbReference type="Proteomes" id="UP001187343"/>
    </source>
</evidence>
<keyword evidence="2" id="KW-1185">Reference proteome</keyword>
<dbReference type="PANTHER" id="PTHR36981">
    <property type="entry name" value="ZGC:195170"/>
    <property type="match status" value="1"/>
</dbReference>
<evidence type="ECO:0000313" key="1">
    <source>
        <dbReference type="EMBL" id="KAK2907318.1"/>
    </source>
</evidence>
<reference evidence="1" key="1">
    <citation type="submission" date="2023-08" db="EMBL/GenBank/DDBJ databases">
        <title>Chromosome-level Genome Assembly of mud carp (Cirrhinus molitorella).</title>
        <authorList>
            <person name="Liu H."/>
        </authorList>
    </citation>
    <scope>NUCLEOTIDE SEQUENCE</scope>
    <source>
        <strain evidence="1">Prfri</strain>
        <tissue evidence="1">Muscle</tissue>
    </source>
</reference>